<proteinExistence type="predicted"/>
<feature type="region of interest" description="Disordered" evidence="1">
    <location>
        <begin position="241"/>
        <end position="281"/>
    </location>
</feature>
<reference evidence="2" key="2">
    <citation type="journal article" date="2021" name="World Allergy Organ. J.">
        <title>Chromosome-level assembly of Dermatophagoides farinae genome and transcriptome reveals two novel allergens Der f 37 and Der f 39.</title>
        <authorList>
            <person name="Chen J."/>
            <person name="Cai Z."/>
            <person name="Fan D."/>
            <person name="Hu J."/>
            <person name="Hou Y."/>
            <person name="He Y."/>
            <person name="Zhang Z."/>
            <person name="Zhao Z."/>
            <person name="Gao P."/>
            <person name="Hu W."/>
            <person name="Sun J."/>
            <person name="Li J."/>
            <person name="Ji K."/>
        </authorList>
    </citation>
    <scope>NUCLEOTIDE SEQUENCE</scope>
    <source>
        <strain evidence="2">JKM2019</strain>
    </source>
</reference>
<evidence type="ECO:0000256" key="1">
    <source>
        <dbReference type="SAM" id="MobiDB-lite"/>
    </source>
</evidence>
<organism evidence="2">
    <name type="scientific">Dermatophagoides farinae</name>
    <name type="common">American house dust mite</name>
    <dbReference type="NCBI Taxonomy" id="6954"/>
    <lineage>
        <taxon>Eukaryota</taxon>
        <taxon>Metazoa</taxon>
        <taxon>Ecdysozoa</taxon>
        <taxon>Arthropoda</taxon>
        <taxon>Chelicerata</taxon>
        <taxon>Arachnida</taxon>
        <taxon>Acari</taxon>
        <taxon>Acariformes</taxon>
        <taxon>Sarcoptiformes</taxon>
        <taxon>Astigmata</taxon>
        <taxon>Psoroptidia</taxon>
        <taxon>Analgoidea</taxon>
        <taxon>Pyroglyphidae</taxon>
        <taxon>Dermatophagoidinae</taxon>
        <taxon>Dermatophagoides</taxon>
    </lineage>
</organism>
<protein>
    <submittedName>
        <fullName evidence="2">Uncharacterized protein</fullName>
    </submittedName>
</protein>
<reference evidence="2" key="1">
    <citation type="submission" date="2020-06" db="EMBL/GenBank/DDBJ databases">
        <authorList>
            <person name="Ji K."/>
            <person name="Li J."/>
        </authorList>
    </citation>
    <scope>NUCLEOTIDE SEQUENCE</scope>
    <source>
        <strain evidence="2">JKM2019</strain>
        <tissue evidence="2">Whole body</tissue>
    </source>
</reference>
<comment type="caution">
    <text evidence="2">The sequence shown here is derived from an EMBL/GenBank/DDBJ whole genome shotgun (WGS) entry which is preliminary data.</text>
</comment>
<dbReference type="AlphaFoldDB" id="A0A9D4SEP7"/>
<feature type="region of interest" description="Disordered" evidence="1">
    <location>
        <begin position="118"/>
        <end position="139"/>
    </location>
</feature>
<feature type="region of interest" description="Disordered" evidence="1">
    <location>
        <begin position="179"/>
        <end position="198"/>
    </location>
</feature>
<accession>A0A9D4SEP7</accession>
<feature type="compositionally biased region" description="Basic and acidic residues" evidence="1">
    <location>
        <begin position="265"/>
        <end position="281"/>
    </location>
</feature>
<dbReference type="Proteomes" id="UP000828236">
    <property type="component" value="Unassembled WGS sequence"/>
</dbReference>
<sequence>MMDTMNGPSNIEQQKSPSMLVEAKKNDDEHLFLHMPEGGSKIFLPLPLFLPFPFPIIEDVEKIYHRKKVLVLTEHKPKKKKYKTPKYEDFHHYDLGKGYEDYKYGYYGHKQQYHYNNKAPYSDSDPYYGTKNNKDDYEVSSSDAIPSVYDKHLLDLDDDYSIKELYKPKKKKKITVTGPMSEFDEDPTKHFPFEPDEGDDVDHVEFSTEDGHSKDINPTTIMDKIRKFLTQENIKLKVNIDYNKRKRKRERKEEPKQRTRSIGKMIDEQIKKLEDDEHDFH</sequence>
<name>A0A9D4SEP7_DERFA</name>
<evidence type="ECO:0000313" key="2">
    <source>
        <dbReference type="EMBL" id="KAH7639292.1"/>
    </source>
</evidence>
<gene>
    <name evidence="2" type="ORF">HUG17_3325</name>
</gene>
<dbReference type="EMBL" id="SDOV01000007">
    <property type="protein sequence ID" value="KAH7639292.1"/>
    <property type="molecule type" value="Genomic_DNA"/>
</dbReference>